<dbReference type="RefSeq" id="WP_345372891.1">
    <property type="nucleotide sequence ID" value="NZ_BAABJX010000043.1"/>
</dbReference>
<comment type="caution">
    <text evidence="1">The sequence shown here is derived from an EMBL/GenBank/DDBJ whole genome shotgun (WGS) entry which is preliminary data.</text>
</comment>
<protein>
    <recommendedName>
        <fullName evidence="3">S1 motif domain-containing protein</fullName>
    </recommendedName>
</protein>
<evidence type="ECO:0000313" key="2">
    <source>
        <dbReference type="Proteomes" id="UP001500298"/>
    </source>
</evidence>
<evidence type="ECO:0000313" key="1">
    <source>
        <dbReference type="EMBL" id="GAA4841669.1"/>
    </source>
</evidence>
<keyword evidence="2" id="KW-1185">Reference proteome</keyword>
<reference evidence="2" key="1">
    <citation type="journal article" date="2019" name="Int. J. Syst. Evol. Microbiol.">
        <title>The Global Catalogue of Microorganisms (GCM) 10K type strain sequencing project: providing services to taxonomists for standard genome sequencing and annotation.</title>
        <authorList>
            <consortium name="The Broad Institute Genomics Platform"/>
            <consortium name="The Broad Institute Genome Sequencing Center for Infectious Disease"/>
            <person name="Wu L."/>
            <person name="Ma J."/>
        </authorList>
    </citation>
    <scope>NUCLEOTIDE SEQUENCE [LARGE SCALE GENOMIC DNA]</scope>
    <source>
        <strain evidence="2">JCM 18326</strain>
    </source>
</reference>
<accession>A0ABP9DGA0</accession>
<sequence>MKYYKYIWEEEDRVTNLLELDDEYFCYRAIFLGEKEAFSTNKISQDDPYFLPEGSFEEVLDELEEISTEEFISTWKKVNKNLTTHLKRIKTTFYKGKRVKARVLCFYPQGVIFDCEEAFNGIGNYEDCLAEFGYKRMYPNQVFELIVSAIDEENLMIQLETSSTYHRNKKT</sequence>
<dbReference type="EMBL" id="BAABJX010000043">
    <property type="protein sequence ID" value="GAA4841669.1"/>
    <property type="molecule type" value="Genomic_DNA"/>
</dbReference>
<gene>
    <name evidence="1" type="ORF">GCM10023331_28300</name>
</gene>
<dbReference type="Proteomes" id="UP001500298">
    <property type="component" value="Unassembled WGS sequence"/>
</dbReference>
<name>A0ABP9DGA0_9BACT</name>
<proteinExistence type="predicted"/>
<organism evidence="1 2">
    <name type="scientific">Algivirga pacifica</name>
    <dbReference type="NCBI Taxonomy" id="1162670"/>
    <lineage>
        <taxon>Bacteria</taxon>
        <taxon>Pseudomonadati</taxon>
        <taxon>Bacteroidota</taxon>
        <taxon>Cytophagia</taxon>
        <taxon>Cytophagales</taxon>
        <taxon>Flammeovirgaceae</taxon>
        <taxon>Algivirga</taxon>
    </lineage>
</organism>
<evidence type="ECO:0008006" key="3">
    <source>
        <dbReference type="Google" id="ProtNLM"/>
    </source>
</evidence>